<organism evidence="2 3">
    <name type="scientific">Pseudotabrizicola sediminis</name>
    <dbReference type="NCBI Taxonomy" id="2486418"/>
    <lineage>
        <taxon>Bacteria</taxon>
        <taxon>Pseudomonadati</taxon>
        <taxon>Pseudomonadota</taxon>
        <taxon>Alphaproteobacteria</taxon>
        <taxon>Rhodobacterales</taxon>
        <taxon>Paracoccaceae</taxon>
        <taxon>Pseudotabrizicola</taxon>
    </lineage>
</organism>
<proteinExistence type="predicted"/>
<sequence>MRMAAALSLTLALGACVQPAPQGAGQGVAAPSSAPLRVTNNGQPFGMHEGAAARRVAEATCTAEGRRLRPGIYDRFEAGAWVYVGGCA</sequence>
<feature type="region of interest" description="Disordered" evidence="1">
    <location>
        <begin position="21"/>
        <end position="45"/>
    </location>
</feature>
<feature type="compositionally biased region" description="Low complexity" evidence="1">
    <location>
        <begin position="21"/>
        <end position="35"/>
    </location>
</feature>
<accession>A0ABY2KII4</accession>
<evidence type="ECO:0000313" key="3">
    <source>
        <dbReference type="Proteomes" id="UP000297741"/>
    </source>
</evidence>
<evidence type="ECO:0000313" key="2">
    <source>
        <dbReference type="EMBL" id="TGD42154.1"/>
    </source>
</evidence>
<comment type="caution">
    <text evidence="2">The sequence shown here is derived from an EMBL/GenBank/DDBJ whole genome shotgun (WGS) entry which is preliminary data.</text>
</comment>
<dbReference type="Proteomes" id="UP000297741">
    <property type="component" value="Unassembled WGS sequence"/>
</dbReference>
<reference evidence="2 3" key="1">
    <citation type="submission" date="2018-11" db="EMBL/GenBank/DDBJ databases">
        <title>Tabrizicola sp. isolated from sediment of alpine lake.</title>
        <authorList>
            <person name="Liu Z."/>
        </authorList>
    </citation>
    <scope>NUCLEOTIDE SEQUENCE [LARGE SCALE GENOMIC DNA]</scope>
    <source>
        <strain evidence="2 3">DRYC-M-16</strain>
    </source>
</reference>
<evidence type="ECO:0000256" key="1">
    <source>
        <dbReference type="SAM" id="MobiDB-lite"/>
    </source>
</evidence>
<keyword evidence="3" id="KW-1185">Reference proteome</keyword>
<dbReference type="PROSITE" id="PS51257">
    <property type="entry name" value="PROKAR_LIPOPROTEIN"/>
    <property type="match status" value="1"/>
</dbReference>
<protein>
    <submittedName>
        <fullName evidence="2">Uncharacterized protein</fullName>
    </submittedName>
</protein>
<dbReference type="EMBL" id="RPEM01000011">
    <property type="protein sequence ID" value="TGD42154.1"/>
    <property type="molecule type" value="Genomic_DNA"/>
</dbReference>
<gene>
    <name evidence="2" type="ORF">EEB11_15400</name>
</gene>
<name>A0ABY2KII4_9RHOB</name>